<name>A0A4V6PWT9_9GAMM</name>
<keyword evidence="5" id="KW-1185">Reference proteome</keyword>
<dbReference type="OrthoDB" id="9801056at2"/>
<dbReference type="InterPro" id="IPR001509">
    <property type="entry name" value="Epimerase_deHydtase"/>
</dbReference>
<evidence type="ECO:0000313" key="4">
    <source>
        <dbReference type="EMBL" id="TDQ51127.1"/>
    </source>
</evidence>
<dbReference type="EMBL" id="SNYM01000001">
    <property type="protein sequence ID" value="TDQ51127.1"/>
    <property type="molecule type" value="Genomic_DNA"/>
</dbReference>
<organism evidence="4 5">
    <name type="scientific">Permianibacter aggregans</name>
    <dbReference type="NCBI Taxonomy" id="1510150"/>
    <lineage>
        <taxon>Bacteria</taxon>
        <taxon>Pseudomonadati</taxon>
        <taxon>Pseudomonadota</taxon>
        <taxon>Gammaproteobacteria</taxon>
        <taxon>Pseudomonadales</taxon>
        <taxon>Pseudomonadaceae</taxon>
        <taxon>Permianibacter</taxon>
    </lineage>
</organism>
<dbReference type="AlphaFoldDB" id="A0A4V6PWT9"/>
<evidence type="ECO:0000256" key="1">
    <source>
        <dbReference type="ARBA" id="ARBA00005125"/>
    </source>
</evidence>
<reference evidence="4 5" key="1">
    <citation type="submission" date="2019-03" db="EMBL/GenBank/DDBJ databases">
        <title>Genomic Encyclopedia of Type Strains, Phase IV (KMG-IV): sequencing the most valuable type-strain genomes for metagenomic binning, comparative biology and taxonomic classification.</title>
        <authorList>
            <person name="Goeker M."/>
        </authorList>
    </citation>
    <scope>NUCLEOTIDE SEQUENCE [LARGE SCALE GENOMIC DNA]</scope>
    <source>
        <strain evidence="4 5">DSM 103792</strain>
    </source>
</reference>
<dbReference type="RefSeq" id="WP_133586981.1">
    <property type="nucleotide sequence ID" value="NZ_CP037953.1"/>
</dbReference>
<dbReference type="Gene3D" id="3.40.50.720">
    <property type="entry name" value="NAD(P)-binding Rossmann-like Domain"/>
    <property type="match status" value="1"/>
</dbReference>
<evidence type="ECO:0000313" key="5">
    <source>
        <dbReference type="Proteomes" id="UP000295375"/>
    </source>
</evidence>
<sequence>MVKSVLVTGATGFIGAKVVLALRSKGYSVYIRQPDIEPISPSQKLDRALSDTASILGENKIDAVVHLAAINSSSVNGIDAALLRRVNVDFTKHLAETCVVSGVRRFVQLSTAKVLGEGGSGVYSESSRISPQDDYAQSKADAEIELFNLARHSSMDVVILRPPIVYGPSGGPNFLKLFGLVERGIPLPLGKVGNRRSFIFIDNLVDAIMLSIQHSAGVNQTYMLSDGCVVSTPELIMSIAHELRLRARLFDFPVSVLTFLAKLLRREKLAQSLLNSFEIDDSKIRRELGWIPPYSFEDGLRATATWYRNPLP</sequence>
<dbReference type="PANTHER" id="PTHR43000">
    <property type="entry name" value="DTDP-D-GLUCOSE 4,6-DEHYDRATASE-RELATED"/>
    <property type="match status" value="1"/>
</dbReference>
<comment type="caution">
    <text evidence="4">The sequence shown here is derived from an EMBL/GenBank/DDBJ whole genome shotgun (WGS) entry which is preliminary data.</text>
</comment>
<evidence type="ECO:0000259" key="3">
    <source>
        <dbReference type="Pfam" id="PF01370"/>
    </source>
</evidence>
<proteinExistence type="inferred from homology"/>
<comment type="pathway">
    <text evidence="1">Bacterial outer membrane biogenesis; LPS O-antigen biosynthesis.</text>
</comment>
<protein>
    <submittedName>
        <fullName evidence="4">Nucleoside-diphosphate-sugar epimerase</fullName>
    </submittedName>
</protein>
<accession>A0A4V6PWT9</accession>
<feature type="domain" description="NAD-dependent epimerase/dehydratase" evidence="3">
    <location>
        <begin position="5"/>
        <end position="219"/>
    </location>
</feature>
<dbReference type="Proteomes" id="UP000295375">
    <property type="component" value="Unassembled WGS sequence"/>
</dbReference>
<comment type="similarity">
    <text evidence="2">Belongs to the NAD(P)-dependent epimerase/dehydratase family.</text>
</comment>
<dbReference type="SUPFAM" id="SSF51735">
    <property type="entry name" value="NAD(P)-binding Rossmann-fold domains"/>
    <property type="match status" value="1"/>
</dbReference>
<dbReference type="Pfam" id="PF01370">
    <property type="entry name" value="Epimerase"/>
    <property type="match status" value="1"/>
</dbReference>
<dbReference type="InterPro" id="IPR036291">
    <property type="entry name" value="NAD(P)-bd_dom_sf"/>
</dbReference>
<evidence type="ECO:0000256" key="2">
    <source>
        <dbReference type="ARBA" id="ARBA00007637"/>
    </source>
</evidence>
<gene>
    <name evidence="4" type="ORF">EV696_10196</name>
</gene>